<dbReference type="Proteomes" id="UP001064896">
    <property type="component" value="Chromosome"/>
</dbReference>
<dbReference type="InterPro" id="IPR037053">
    <property type="entry name" value="Phage_tail_collar_dom_sf"/>
</dbReference>
<dbReference type="CDD" id="cd19958">
    <property type="entry name" value="pyocin_knob"/>
    <property type="match status" value="1"/>
</dbReference>
<sequence length="653" mass="68462">MTQYNRPNETVFASGAKPGELESFPDITRGWGVTFDQTTGIPPMEWFNALFKRSDEAVRYLLQRGIGEWSATEDYPIDAHVQEGGKIWKAKVGSVGKRPSLNPTEWVETALTREALKTLIQEQLGGGTINFGQWQWSSATSGGVANGYLALNTTNPADATSLLIAKSSAEGLDYSRIVALLRAGDTLCIQSRSGGTVAHRFRVTGDLVDSGTYRSVPVVYVSGAGGTPTANAQLQVLMTPAGGTVPAASTTDSQTDFNAVTEPGWYPKLLGGPAGSRNANHPDGQASMLKGSGVTNYYWLLTARYAANLIQVALPYVSSADVSLVTMKFRLLGGGVWSPWRSVLHADNTLGTGLPAASVMWWSFRNSIPAGWAPADGQLLNRALYPDIWAAVSEGRLPKATEALWNSDPSQRGMFTEGDGSTTFRMPDYNGKAVGSLGALFLRGDGTLSTGTHGVVQTDAMQGHWHNLDIGGVAGTTGLSATNVAMSNGVTSGVGAIRSPIGDGVNGAPRVASETRPLNVTGCWIIRMGGGVTNAGTIDAAAISSTYAALVTRVEALEARPRTLGDGQSWQDVTASRSAGVTYTNTSGRPKFVSVFAANGAATRGLHVGGLLVAQLTPISSGTISSTVYAIVPNGVTYSLTAGASITTWMELG</sequence>
<keyword evidence="2" id="KW-1185">Reference proteome</keyword>
<name>A0ABM7L310_9PSED</name>
<reference evidence="1" key="1">
    <citation type="submission" date="2020-05" db="EMBL/GenBank/DDBJ databases">
        <title>Complete genome sequence of Pseudomonas sp. Sm006.</title>
        <authorList>
            <person name="Takeuchi K."/>
            <person name="Someya N."/>
        </authorList>
    </citation>
    <scope>NUCLEOTIDE SEQUENCE</scope>
    <source>
        <strain evidence="1">Sm006</strain>
    </source>
</reference>
<dbReference type="SUPFAM" id="SSF88874">
    <property type="entry name" value="Receptor-binding domain of short tail fibre protein gp12"/>
    <property type="match status" value="1"/>
</dbReference>
<evidence type="ECO:0000313" key="1">
    <source>
        <dbReference type="EMBL" id="BCD83925.1"/>
    </source>
</evidence>
<organism evidence="1 2">
    <name type="scientific">Pseudomonas solani</name>
    <dbReference type="NCBI Taxonomy" id="2731552"/>
    <lineage>
        <taxon>Bacteria</taxon>
        <taxon>Pseudomonadati</taxon>
        <taxon>Pseudomonadota</taxon>
        <taxon>Gammaproteobacteria</taxon>
        <taxon>Pseudomonadales</taxon>
        <taxon>Pseudomonadaceae</taxon>
        <taxon>Pseudomonas</taxon>
    </lineage>
</organism>
<proteinExistence type="predicted"/>
<dbReference type="EMBL" id="AP023081">
    <property type="protein sequence ID" value="BCD83925.1"/>
    <property type="molecule type" value="Genomic_DNA"/>
</dbReference>
<evidence type="ECO:0008006" key="3">
    <source>
        <dbReference type="Google" id="ProtNLM"/>
    </source>
</evidence>
<dbReference type="Gene3D" id="3.90.1340.10">
    <property type="entry name" value="Phage tail collar domain"/>
    <property type="match status" value="1"/>
</dbReference>
<gene>
    <name evidence="1" type="ORF">PSm6_03320</name>
</gene>
<accession>A0ABM7L310</accession>
<evidence type="ECO:0000313" key="2">
    <source>
        <dbReference type="Proteomes" id="UP001064896"/>
    </source>
</evidence>
<dbReference type="RefSeq" id="WP_265169347.1">
    <property type="nucleotide sequence ID" value="NZ_AP023081.1"/>
</dbReference>
<protein>
    <recommendedName>
        <fullName evidence="3">Tail fiber protein</fullName>
    </recommendedName>
</protein>